<feature type="transmembrane region" description="Helical" evidence="8">
    <location>
        <begin position="12"/>
        <end position="34"/>
    </location>
</feature>
<feature type="transmembrane region" description="Helical" evidence="8">
    <location>
        <begin position="87"/>
        <end position="113"/>
    </location>
</feature>
<evidence type="ECO:0000256" key="5">
    <source>
        <dbReference type="ARBA" id="ARBA00022692"/>
    </source>
</evidence>
<dbReference type="Pfam" id="PF01594">
    <property type="entry name" value="AI-2E_transport"/>
    <property type="match status" value="1"/>
</dbReference>
<comment type="subcellular location">
    <subcellularLocation>
        <location evidence="1">Cell membrane</location>
        <topology evidence="1">Multi-pass membrane protein</topology>
    </subcellularLocation>
</comment>
<keyword evidence="6 8" id="KW-1133">Transmembrane helix</keyword>
<comment type="caution">
    <text evidence="9">The sequence shown here is derived from an EMBL/GenBank/DDBJ whole genome shotgun (WGS) entry which is preliminary data.</text>
</comment>
<sequence length="402" mass="45240">MKIDWNSKYNTIAAYAFIVLSSVILFFIILSGLNGFTRAVGNYISVLYPFLYGFVIAYILNFFMTFVEKQMNRTAMKDEKYDRLRKVVALIFSYIIAIAFIGLFFAVILPQLILSITGLVMELPRYIGDISEYINEFTEIYTFDPRVVDFINTRWNELGESINNLAVGLLPATIGFIRNTATSIWNVFLGIIISLYMLSDKKKFISTGKKMIYGLLKPSAARRFLELLGRTQKIFSQFLVGKVLDSIIVGIIAFLGLSLFKMPYVPLISFIITVTNIIPFFGPFIGAIPSVIIIFFVSPIKAVWFLVFILLLQQLDGNVIGPKILGESMGISSFWILFAILVAGKIMGVTGLIVGVPLFVLVYSVVKEIIESRLKQKGLPEETKAYEKEGYVEPLETPQENG</sequence>
<dbReference type="PANTHER" id="PTHR21716">
    <property type="entry name" value="TRANSMEMBRANE PROTEIN"/>
    <property type="match status" value="1"/>
</dbReference>
<evidence type="ECO:0000256" key="2">
    <source>
        <dbReference type="ARBA" id="ARBA00009773"/>
    </source>
</evidence>
<keyword evidence="7 8" id="KW-0472">Membrane</keyword>
<feature type="transmembrane region" description="Helical" evidence="8">
    <location>
        <begin position="176"/>
        <end position="198"/>
    </location>
</feature>
<feature type="transmembrane region" description="Helical" evidence="8">
    <location>
        <begin position="333"/>
        <end position="366"/>
    </location>
</feature>
<dbReference type="EMBL" id="JAFNJU010000003">
    <property type="protein sequence ID" value="MBO1264428.1"/>
    <property type="molecule type" value="Genomic_DNA"/>
</dbReference>
<evidence type="ECO:0000256" key="7">
    <source>
        <dbReference type="ARBA" id="ARBA00023136"/>
    </source>
</evidence>
<dbReference type="GO" id="GO:0005886">
    <property type="term" value="C:plasma membrane"/>
    <property type="evidence" value="ECO:0007669"/>
    <property type="project" value="UniProtKB-SubCell"/>
</dbReference>
<evidence type="ECO:0000313" key="9">
    <source>
        <dbReference type="EMBL" id="MBO1264428.1"/>
    </source>
</evidence>
<evidence type="ECO:0000313" key="10">
    <source>
        <dbReference type="Proteomes" id="UP000664218"/>
    </source>
</evidence>
<evidence type="ECO:0000256" key="3">
    <source>
        <dbReference type="ARBA" id="ARBA00022448"/>
    </source>
</evidence>
<feature type="transmembrane region" description="Helical" evidence="8">
    <location>
        <begin position="46"/>
        <end position="67"/>
    </location>
</feature>
<dbReference type="Proteomes" id="UP000664218">
    <property type="component" value="Unassembled WGS sequence"/>
</dbReference>
<protein>
    <submittedName>
        <fullName evidence="9">AI-2E family transporter</fullName>
    </submittedName>
</protein>
<evidence type="ECO:0000256" key="8">
    <source>
        <dbReference type="SAM" id="Phobius"/>
    </source>
</evidence>
<accession>A0A939HBS8</accession>
<dbReference type="RefSeq" id="WP_207598941.1">
    <property type="nucleotide sequence ID" value="NZ_JAFNJU010000003.1"/>
</dbReference>
<proteinExistence type="inferred from homology"/>
<feature type="transmembrane region" description="Helical" evidence="8">
    <location>
        <begin position="292"/>
        <end position="313"/>
    </location>
</feature>
<reference evidence="9" key="1">
    <citation type="submission" date="2021-03" db="EMBL/GenBank/DDBJ databases">
        <title>Proteiniclasticum marinus sp. nov., isolated from tidal flat sediment.</title>
        <authorList>
            <person name="Namirimu T."/>
            <person name="Yang J.-A."/>
            <person name="Yang S.-H."/>
            <person name="Kim Y.-J."/>
            <person name="Kwon K.K."/>
        </authorList>
    </citation>
    <scope>NUCLEOTIDE SEQUENCE</scope>
    <source>
        <strain evidence="9">SCR006</strain>
    </source>
</reference>
<organism evidence="9 10">
    <name type="scientific">Proteiniclasticum aestuarii</name>
    <dbReference type="NCBI Taxonomy" id="2817862"/>
    <lineage>
        <taxon>Bacteria</taxon>
        <taxon>Bacillati</taxon>
        <taxon>Bacillota</taxon>
        <taxon>Clostridia</taxon>
        <taxon>Eubacteriales</taxon>
        <taxon>Clostridiaceae</taxon>
        <taxon>Proteiniclasticum</taxon>
    </lineage>
</organism>
<dbReference type="InterPro" id="IPR002549">
    <property type="entry name" value="AI-2E-like"/>
</dbReference>
<comment type="similarity">
    <text evidence="2">Belongs to the autoinducer-2 exporter (AI-2E) (TC 2.A.86) family.</text>
</comment>
<feature type="transmembrane region" description="Helical" evidence="8">
    <location>
        <begin position="266"/>
        <end position="285"/>
    </location>
</feature>
<gene>
    <name evidence="9" type="ORF">J3A84_05155</name>
</gene>
<dbReference type="PANTHER" id="PTHR21716:SF53">
    <property type="entry name" value="PERMEASE PERM-RELATED"/>
    <property type="match status" value="1"/>
</dbReference>
<keyword evidence="10" id="KW-1185">Reference proteome</keyword>
<keyword evidence="4" id="KW-1003">Cell membrane</keyword>
<keyword evidence="3" id="KW-0813">Transport</keyword>
<keyword evidence="5 8" id="KW-0812">Transmembrane</keyword>
<evidence type="ECO:0000256" key="1">
    <source>
        <dbReference type="ARBA" id="ARBA00004651"/>
    </source>
</evidence>
<dbReference type="AlphaFoldDB" id="A0A939HBS8"/>
<dbReference type="GO" id="GO:0055085">
    <property type="term" value="P:transmembrane transport"/>
    <property type="evidence" value="ECO:0007669"/>
    <property type="project" value="TreeGrafter"/>
</dbReference>
<name>A0A939HBS8_9CLOT</name>
<evidence type="ECO:0000256" key="6">
    <source>
        <dbReference type="ARBA" id="ARBA00022989"/>
    </source>
</evidence>
<evidence type="ECO:0000256" key="4">
    <source>
        <dbReference type="ARBA" id="ARBA00022475"/>
    </source>
</evidence>
<feature type="transmembrane region" description="Helical" evidence="8">
    <location>
        <begin position="239"/>
        <end position="260"/>
    </location>
</feature>